<dbReference type="Gene3D" id="2.60.40.4370">
    <property type="match status" value="1"/>
</dbReference>
<reference evidence="3 4" key="1">
    <citation type="journal article" date="2013" name="PLoS ONE">
        <title>Genomic and secretomic analyses reveal unique features of the lignocellulolytic enzyme system of Penicillium decumbens.</title>
        <authorList>
            <person name="Liu G."/>
            <person name="Zhang L."/>
            <person name="Wei X."/>
            <person name="Zou G."/>
            <person name="Qin Y."/>
            <person name="Ma L."/>
            <person name="Li J."/>
            <person name="Zheng H."/>
            <person name="Wang S."/>
            <person name="Wang C."/>
            <person name="Xun L."/>
            <person name="Zhao G.-P."/>
            <person name="Zhou Z."/>
            <person name="Qu Y."/>
        </authorList>
    </citation>
    <scope>NUCLEOTIDE SEQUENCE [LARGE SCALE GENOMIC DNA]</scope>
    <source>
        <strain evidence="4">114-2 / CGMCC 5302</strain>
    </source>
</reference>
<evidence type="ECO:0000259" key="2">
    <source>
        <dbReference type="Pfam" id="PF10419"/>
    </source>
</evidence>
<feature type="compositionally biased region" description="Low complexity" evidence="1">
    <location>
        <begin position="47"/>
        <end position="63"/>
    </location>
</feature>
<name>S7ZRC6_PENO1</name>
<dbReference type="InterPro" id="IPR019481">
    <property type="entry name" value="TFIIIC_triple_barrel"/>
</dbReference>
<dbReference type="eggNOG" id="ENOG502SV1F">
    <property type="taxonomic scope" value="Eukaryota"/>
</dbReference>
<dbReference type="EMBL" id="KB644413">
    <property type="protein sequence ID" value="EPS31211.1"/>
    <property type="molecule type" value="Genomic_DNA"/>
</dbReference>
<dbReference type="STRING" id="933388.S7ZRC6"/>
<protein>
    <recommendedName>
        <fullName evidence="2">Transcription factor TFIIIC triple barrel domain-containing protein</fullName>
    </recommendedName>
</protein>
<keyword evidence="4" id="KW-1185">Reference proteome</keyword>
<dbReference type="AlphaFoldDB" id="S7ZRC6"/>
<gene>
    <name evidence="3" type="ORF">PDE_06166</name>
</gene>
<dbReference type="Pfam" id="PF10419">
    <property type="entry name" value="TFIIIC_sub6"/>
    <property type="match status" value="1"/>
</dbReference>
<proteinExistence type="predicted"/>
<organism evidence="3 4">
    <name type="scientific">Penicillium oxalicum (strain 114-2 / CGMCC 5302)</name>
    <name type="common">Penicillium decumbens</name>
    <dbReference type="NCBI Taxonomy" id="933388"/>
    <lineage>
        <taxon>Eukaryota</taxon>
        <taxon>Fungi</taxon>
        <taxon>Dikarya</taxon>
        <taxon>Ascomycota</taxon>
        <taxon>Pezizomycotina</taxon>
        <taxon>Eurotiomycetes</taxon>
        <taxon>Eurotiomycetidae</taxon>
        <taxon>Eurotiales</taxon>
        <taxon>Aspergillaceae</taxon>
        <taxon>Penicillium</taxon>
    </lineage>
</organism>
<dbReference type="PhylomeDB" id="S7ZRC6"/>
<dbReference type="Proteomes" id="UP000019376">
    <property type="component" value="Unassembled WGS sequence"/>
</dbReference>
<feature type="region of interest" description="Disordered" evidence="1">
    <location>
        <begin position="34"/>
        <end position="90"/>
    </location>
</feature>
<feature type="compositionally biased region" description="Low complexity" evidence="1">
    <location>
        <begin position="301"/>
        <end position="327"/>
    </location>
</feature>
<sequence>MDPPIESDEDEWEYEYHETETESFYLNLDLSSVHGPIRPPRRRQPQDDISALGNNNNANQLGHLGEDTLTPVDPSDNAADQPPTNGSYTTEPEALASERIQILGLHTSNPIISYCNQLFSCTWADQIGTELIFAHPDAHTNLDNTDHQSLPSLMQGPSFELLAANSVKILGQKANITSSSNPGVPGDVQPAGARDNLATAVPADDAQALSMSTNLPRRGLQTSHQANFLARLQAIKTQRGETDTVRTTFSTKRTVTVADRLGAWARTEAQLAEIHALNDRAHKGDTAAIAALEQMMRDIIQQQHQQQSEPQLQSSQQQDLEQPEPQDTMPIDPQLM</sequence>
<evidence type="ECO:0000313" key="4">
    <source>
        <dbReference type="Proteomes" id="UP000019376"/>
    </source>
</evidence>
<dbReference type="OrthoDB" id="1877767at2759"/>
<evidence type="ECO:0000256" key="1">
    <source>
        <dbReference type="SAM" id="MobiDB-lite"/>
    </source>
</evidence>
<accession>S7ZRC6</accession>
<dbReference type="HOGENOM" id="CLU_062298_0_0_1"/>
<feature type="region of interest" description="Disordered" evidence="1">
    <location>
        <begin position="301"/>
        <end position="336"/>
    </location>
</feature>
<evidence type="ECO:0000313" key="3">
    <source>
        <dbReference type="EMBL" id="EPS31211.1"/>
    </source>
</evidence>
<feature type="domain" description="Transcription factor TFIIIC triple barrel" evidence="2">
    <location>
        <begin position="19"/>
        <end position="176"/>
    </location>
</feature>